<protein>
    <submittedName>
        <fullName evidence="2">DUF2953 domain-containing protein</fullName>
    </submittedName>
</protein>
<comment type="caution">
    <text evidence="2">The sequence shown here is derived from an EMBL/GenBank/DDBJ whole genome shotgun (WGS) entry which is preliminary data.</text>
</comment>
<evidence type="ECO:0000313" key="3">
    <source>
        <dbReference type="Proteomes" id="UP000886805"/>
    </source>
</evidence>
<feature type="compositionally biased region" description="Basic and acidic residues" evidence="1">
    <location>
        <begin position="120"/>
        <end position="143"/>
    </location>
</feature>
<accession>A0A9D1X4L8</accession>
<feature type="compositionally biased region" description="Basic and acidic residues" evidence="1">
    <location>
        <begin position="150"/>
        <end position="174"/>
    </location>
</feature>
<evidence type="ECO:0000256" key="1">
    <source>
        <dbReference type="SAM" id="MobiDB-lite"/>
    </source>
</evidence>
<evidence type="ECO:0000313" key="2">
    <source>
        <dbReference type="EMBL" id="HIX72694.1"/>
    </source>
</evidence>
<feature type="region of interest" description="Disordered" evidence="1">
    <location>
        <begin position="91"/>
        <end position="174"/>
    </location>
</feature>
<dbReference type="EMBL" id="DXEQ01000198">
    <property type="protein sequence ID" value="HIX72694.1"/>
    <property type="molecule type" value="Genomic_DNA"/>
</dbReference>
<organism evidence="2 3">
    <name type="scientific">Candidatus Anaerobutyricum stercoripullorum</name>
    <dbReference type="NCBI Taxonomy" id="2838456"/>
    <lineage>
        <taxon>Bacteria</taxon>
        <taxon>Bacillati</taxon>
        <taxon>Bacillota</taxon>
        <taxon>Clostridia</taxon>
        <taxon>Lachnospirales</taxon>
        <taxon>Lachnospiraceae</taxon>
        <taxon>Anaerobutyricum</taxon>
    </lineage>
</organism>
<feature type="compositionally biased region" description="Basic residues" evidence="1">
    <location>
        <begin position="93"/>
        <end position="105"/>
    </location>
</feature>
<reference evidence="2" key="2">
    <citation type="submission" date="2021-04" db="EMBL/GenBank/DDBJ databases">
        <authorList>
            <person name="Gilroy R."/>
        </authorList>
    </citation>
    <scope>NUCLEOTIDE SEQUENCE</scope>
    <source>
        <strain evidence="2">ChiSxjej3B15-1167</strain>
    </source>
</reference>
<dbReference type="Pfam" id="PF11167">
    <property type="entry name" value="DUF2953"/>
    <property type="match status" value="1"/>
</dbReference>
<proteinExistence type="predicted"/>
<sequence length="301" mass="35098">MIHVLLILLKFLGIFLLFLLGLIFLILAAPIRYSFHFHAGEEASFGGQIKVTWLLGILYIRGSYIEKIFEYRVRIFGYQILGNQKEFLEKKQKRERKKQKKRNKKSEKSKNKENVPAPLKQEESCGDDRTAKQEMQPEEKVSPEQEGTCEECRSAEKAVEPMEKKPSSTDRFREKTTGRLDSLRKKIHEFREAYQEYHGKQLMDFAKQSIIKILRHVLPRRMRGFIRFGFDDPAVTGIVTGGAALFYPKYRDTLVLEPDFGQECFEADCRGRGRIHPGFFLYMGLKALWNPDVRALLKKLL</sequence>
<dbReference type="AlphaFoldDB" id="A0A9D1X4L8"/>
<name>A0A9D1X4L8_9FIRM</name>
<gene>
    <name evidence="2" type="ORF">H9849_06695</name>
</gene>
<dbReference type="InterPro" id="IPR021338">
    <property type="entry name" value="DUF2953"/>
</dbReference>
<reference evidence="2" key="1">
    <citation type="journal article" date="2021" name="PeerJ">
        <title>Extensive microbial diversity within the chicken gut microbiome revealed by metagenomics and culture.</title>
        <authorList>
            <person name="Gilroy R."/>
            <person name="Ravi A."/>
            <person name="Getino M."/>
            <person name="Pursley I."/>
            <person name="Horton D.L."/>
            <person name="Alikhan N.F."/>
            <person name="Baker D."/>
            <person name="Gharbi K."/>
            <person name="Hall N."/>
            <person name="Watson M."/>
            <person name="Adriaenssens E.M."/>
            <person name="Foster-Nyarko E."/>
            <person name="Jarju S."/>
            <person name="Secka A."/>
            <person name="Antonio M."/>
            <person name="Oren A."/>
            <person name="Chaudhuri R.R."/>
            <person name="La Ragione R."/>
            <person name="Hildebrand F."/>
            <person name="Pallen M.J."/>
        </authorList>
    </citation>
    <scope>NUCLEOTIDE SEQUENCE</scope>
    <source>
        <strain evidence="2">ChiSxjej3B15-1167</strain>
    </source>
</reference>
<dbReference type="Proteomes" id="UP000886805">
    <property type="component" value="Unassembled WGS sequence"/>
</dbReference>